<evidence type="ECO:0000313" key="2">
    <source>
        <dbReference type="Proteomes" id="UP001165064"/>
    </source>
</evidence>
<accession>A0ACB5U5N5</accession>
<name>A0ACB5U5N5_AMBMO</name>
<gene>
    <name evidence="1" type="ORF">Amon02_001135600</name>
</gene>
<keyword evidence="2" id="KW-1185">Reference proteome</keyword>
<dbReference type="EMBL" id="BSXS01012312">
    <property type="protein sequence ID" value="GMF02102.1"/>
    <property type="molecule type" value="Genomic_DNA"/>
</dbReference>
<evidence type="ECO:0000313" key="1">
    <source>
        <dbReference type="EMBL" id="GMF02102.1"/>
    </source>
</evidence>
<proteinExistence type="predicted"/>
<organism evidence="1 2">
    <name type="scientific">Ambrosiozyma monospora</name>
    <name type="common">Yeast</name>
    <name type="synonym">Endomycopsis monosporus</name>
    <dbReference type="NCBI Taxonomy" id="43982"/>
    <lineage>
        <taxon>Eukaryota</taxon>
        <taxon>Fungi</taxon>
        <taxon>Dikarya</taxon>
        <taxon>Ascomycota</taxon>
        <taxon>Saccharomycotina</taxon>
        <taxon>Pichiomycetes</taxon>
        <taxon>Pichiales</taxon>
        <taxon>Pichiaceae</taxon>
        <taxon>Ambrosiozyma</taxon>
    </lineage>
</organism>
<reference evidence="1" key="1">
    <citation type="submission" date="2023-04" db="EMBL/GenBank/DDBJ databases">
        <title>Ambrosiozyma monospora NBRC 10751.</title>
        <authorList>
            <person name="Ichikawa N."/>
            <person name="Sato H."/>
            <person name="Tonouchi N."/>
        </authorList>
    </citation>
    <scope>NUCLEOTIDE SEQUENCE</scope>
    <source>
        <strain evidence="1">NBRC 10751</strain>
    </source>
</reference>
<sequence length="174" mass="19985">MWVKIVTDVEGGFSGVSGSIKAVLATLQQDQTSYCSRGNFWQYFFDALHNLPGDTDMDKEDNHKDSCNNLFTMDGSQFKVFEIKIKRTISTTFSTEADQPKGLNLETKSHQFYQGILRSPSKINKTKKRVQFATLPAKDAYRVPIKLQLKEIRNRHRQRMMGRGESHVPYQTIC</sequence>
<protein>
    <submittedName>
        <fullName evidence="1">Unnamed protein product</fullName>
    </submittedName>
</protein>
<comment type="caution">
    <text evidence="1">The sequence shown here is derived from an EMBL/GenBank/DDBJ whole genome shotgun (WGS) entry which is preliminary data.</text>
</comment>
<dbReference type="Proteomes" id="UP001165064">
    <property type="component" value="Unassembled WGS sequence"/>
</dbReference>